<dbReference type="Proteomes" id="UP000593579">
    <property type="component" value="Unassembled WGS sequence"/>
</dbReference>
<dbReference type="CDD" id="cd06222">
    <property type="entry name" value="RNase_H_like"/>
    <property type="match status" value="1"/>
</dbReference>
<sequence length="120" mass="13405">MICTVLEAELWGIFHCLSIAWEKGFKKVLVECDSSQAAQLLNDGQAASDNLALKFGQPKGLVDVEFVEVDAVQNTLPLNESDLRGPELKVCSFSVYFAFVPLILQLRVVLWVQSVLLWHI</sequence>
<dbReference type="EMBL" id="JABEZY010000010">
    <property type="protein sequence ID" value="MBA0748308.1"/>
    <property type="molecule type" value="Genomic_DNA"/>
</dbReference>
<dbReference type="Pfam" id="PF13456">
    <property type="entry name" value="RVT_3"/>
    <property type="match status" value="1"/>
</dbReference>
<comment type="caution">
    <text evidence="2">The sequence shown here is derived from an EMBL/GenBank/DDBJ whole genome shotgun (WGS) entry which is preliminary data.</text>
</comment>
<organism evidence="2 3">
    <name type="scientific">Gossypium gossypioides</name>
    <name type="common">Mexican cotton</name>
    <name type="synonym">Selera gossypioides</name>
    <dbReference type="NCBI Taxonomy" id="34282"/>
    <lineage>
        <taxon>Eukaryota</taxon>
        <taxon>Viridiplantae</taxon>
        <taxon>Streptophyta</taxon>
        <taxon>Embryophyta</taxon>
        <taxon>Tracheophyta</taxon>
        <taxon>Spermatophyta</taxon>
        <taxon>Magnoliopsida</taxon>
        <taxon>eudicotyledons</taxon>
        <taxon>Gunneridae</taxon>
        <taxon>Pentapetalae</taxon>
        <taxon>rosids</taxon>
        <taxon>malvids</taxon>
        <taxon>Malvales</taxon>
        <taxon>Malvaceae</taxon>
        <taxon>Malvoideae</taxon>
        <taxon>Gossypium</taxon>
    </lineage>
</organism>
<accession>A0A7J9CIY3</accession>
<dbReference type="OrthoDB" id="1431481at2759"/>
<proteinExistence type="predicted"/>
<dbReference type="AlphaFoldDB" id="A0A7J9CIY3"/>
<name>A0A7J9CIY3_GOSGO</name>
<dbReference type="InterPro" id="IPR002156">
    <property type="entry name" value="RNaseH_domain"/>
</dbReference>
<keyword evidence="3" id="KW-1185">Reference proteome</keyword>
<feature type="domain" description="RNase H type-1" evidence="1">
    <location>
        <begin position="4"/>
        <end position="53"/>
    </location>
</feature>
<dbReference type="GO" id="GO:0004523">
    <property type="term" value="F:RNA-DNA hybrid ribonuclease activity"/>
    <property type="evidence" value="ECO:0007669"/>
    <property type="project" value="InterPro"/>
</dbReference>
<dbReference type="InterPro" id="IPR044730">
    <property type="entry name" value="RNase_H-like_dom_plant"/>
</dbReference>
<gene>
    <name evidence="2" type="ORF">Gogos_005148</name>
</gene>
<dbReference type="GO" id="GO:0003676">
    <property type="term" value="F:nucleic acid binding"/>
    <property type="evidence" value="ECO:0007669"/>
    <property type="project" value="InterPro"/>
</dbReference>
<protein>
    <recommendedName>
        <fullName evidence="1">RNase H type-1 domain-containing protein</fullName>
    </recommendedName>
</protein>
<evidence type="ECO:0000313" key="2">
    <source>
        <dbReference type="EMBL" id="MBA0748308.1"/>
    </source>
</evidence>
<evidence type="ECO:0000259" key="1">
    <source>
        <dbReference type="Pfam" id="PF13456"/>
    </source>
</evidence>
<reference evidence="2 3" key="1">
    <citation type="journal article" date="2019" name="Genome Biol. Evol.">
        <title>Insights into the evolution of the New World diploid cottons (Gossypium, subgenus Houzingenia) based on genome sequencing.</title>
        <authorList>
            <person name="Grover C.E."/>
            <person name="Arick M.A. 2nd"/>
            <person name="Thrash A."/>
            <person name="Conover J.L."/>
            <person name="Sanders W.S."/>
            <person name="Peterson D.G."/>
            <person name="Frelichowski J.E."/>
            <person name="Scheffler J.A."/>
            <person name="Scheffler B.E."/>
            <person name="Wendel J.F."/>
        </authorList>
    </citation>
    <scope>NUCLEOTIDE SEQUENCE [LARGE SCALE GENOMIC DNA]</scope>
    <source>
        <strain evidence="2">5</strain>
        <tissue evidence="2">Leaf</tissue>
    </source>
</reference>
<evidence type="ECO:0000313" key="3">
    <source>
        <dbReference type="Proteomes" id="UP000593579"/>
    </source>
</evidence>